<dbReference type="RefSeq" id="WP_310060388.1">
    <property type="nucleotide sequence ID" value="NZ_JAVDVQ010000020.1"/>
</dbReference>
<dbReference type="Gene3D" id="3.30.70.2450">
    <property type="match status" value="1"/>
</dbReference>
<evidence type="ECO:0000256" key="1">
    <source>
        <dbReference type="ARBA" id="ARBA00023002"/>
    </source>
</evidence>
<dbReference type="GO" id="GO:0008688">
    <property type="term" value="F:3-(3-hydroxyphenyl)propionate hydroxylase activity"/>
    <property type="evidence" value="ECO:0007669"/>
    <property type="project" value="UniProtKB-EC"/>
</dbReference>
<dbReference type="SUPFAM" id="SSF51905">
    <property type="entry name" value="FAD/NAD(P)-binding domain"/>
    <property type="match status" value="1"/>
</dbReference>
<dbReference type="PRINTS" id="PR00420">
    <property type="entry name" value="RNGMNOXGNASE"/>
</dbReference>
<sequence>MSTELQKPEQQKPVLIVGAGPVGILNALGLARAGVPVRVFERASTVANAPRAMVYHWSVLDGLERLGLFEDAVARGFLKQDYTYKVHKTGEEINYGLKSLEGRVKHPYNLHLGQNALVEIALEHLSRFPHAEVLWDHKFTGVDQGPDSVTAHFATPQGTTAVDGCWLIGADGARSRVRESQGIAFEGITWPERFVATNIRYPFEAAGYSQTTMLIDDRFGAIITKIDNSGDAGLWRYTYCEDAALPEDGIEERMPDFFASIVRDPENVVVDAYSPYSMHQRAAATFRAGRVLLAGDAAHATNPTGGLGLTSGLFDTYVLSEALAAVVTGEAPETVLDEYATERRRVFVDIVNPAASNNKRLVYHSSDEARLEEDLTVLRRLPVDEDAVVQRLMFPKSLETRSLIGAW</sequence>
<feature type="domain" description="FAD-binding" evidence="2">
    <location>
        <begin position="13"/>
        <end position="351"/>
    </location>
</feature>
<evidence type="ECO:0000259" key="2">
    <source>
        <dbReference type="Pfam" id="PF01494"/>
    </source>
</evidence>
<dbReference type="PANTHER" id="PTHR43476">
    <property type="entry name" value="3-(3-HYDROXY-PHENYL)PROPIONATE/3-HYDROXYCINNAMIC ACID HYDROXYLASE"/>
    <property type="match status" value="1"/>
</dbReference>
<dbReference type="EC" id="1.14.13.127" evidence="3"/>
<keyword evidence="4" id="KW-1185">Reference proteome</keyword>
<dbReference type="Pfam" id="PF01494">
    <property type="entry name" value="FAD_binding_3"/>
    <property type="match status" value="1"/>
</dbReference>
<evidence type="ECO:0000313" key="4">
    <source>
        <dbReference type="Proteomes" id="UP001252243"/>
    </source>
</evidence>
<dbReference type="Proteomes" id="UP001252243">
    <property type="component" value="Unassembled WGS sequence"/>
</dbReference>
<comment type="caution">
    <text evidence="3">The sequence shown here is derived from an EMBL/GenBank/DDBJ whole genome shotgun (WGS) entry which is preliminary data.</text>
</comment>
<organism evidence="3 4">
    <name type="scientific">Arthrobacter ginsengisoli</name>
    <dbReference type="NCBI Taxonomy" id="1356565"/>
    <lineage>
        <taxon>Bacteria</taxon>
        <taxon>Bacillati</taxon>
        <taxon>Actinomycetota</taxon>
        <taxon>Actinomycetes</taxon>
        <taxon>Micrococcales</taxon>
        <taxon>Micrococcaceae</taxon>
        <taxon>Arthrobacter</taxon>
    </lineage>
</organism>
<dbReference type="InterPro" id="IPR050631">
    <property type="entry name" value="PheA/TfdB_FAD_monoxygenase"/>
</dbReference>
<dbReference type="InterPro" id="IPR002938">
    <property type="entry name" value="FAD-bd"/>
</dbReference>
<accession>A0ABU1UGJ0</accession>
<dbReference type="PANTHER" id="PTHR43476:SF3">
    <property type="entry name" value="FAD-BINDING MONOOXYGENASE"/>
    <property type="match status" value="1"/>
</dbReference>
<reference evidence="3 4" key="1">
    <citation type="submission" date="2023-07" db="EMBL/GenBank/DDBJ databases">
        <title>Sorghum-associated microbial communities from plants grown in Nebraska, USA.</title>
        <authorList>
            <person name="Schachtman D."/>
        </authorList>
    </citation>
    <scope>NUCLEOTIDE SEQUENCE [LARGE SCALE GENOMIC DNA]</scope>
    <source>
        <strain evidence="3 4">BE167</strain>
    </source>
</reference>
<dbReference type="EMBL" id="JAVDVQ010000020">
    <property type="protein sequence ID" value="MDR7084260.1"/>
    <property type="molecule type" value="Genomic_DNA"/>
</dbReference>
<dbReference type="Gene3D" id="3.50.50.60">
    <property type="entry name" value="FAD/NAD(P)-binding domain"/>
    <property type="match status" value="1"/>
</dbReference>
<protein>
    <submittedName>
        <fullName evidence="3">3-(3-hydroxy-phenyl)propionate hydroxylase/6-hydroxy-3-succinoylpyridine 3-monooxygenase</fullName>
        <ecNumber evidence="3">1.14.13.127</ecNumber>
        <ecNumber evidence="3">1.14.13.163</ecNumber>
    </submittedName>
</protein>
<name>A0ABU1UGJ0_9MICC</name>
<gene>
    <name evidence="3" type="ORF">J2X01_003568</name>
</gene>
<keyword evidence="1 3" id="KW-0560">Oxidoreductase</keyword>
<proteinExistence type="predicted"/>
<evidence type="ECO:0000313" key="3">
    <source>
        <dbReference type="EMBL" id="MDR7084260.1"/>
    </source>
</evidence>
<dbReference type="EC" id="1.14.13.163" evidence="3"/>
<dbReference type="InterPro" id="IPR036188">
    <property type="entry name" value="FAD/NAD-bd_sf"/>
</dbReference>